<organism evidence="1 2">
    <name type="scientific">Actinocatenispora rupis</name>
    <dbReference type="NCBI Taxonomy" id="519421"/>
    <lineage>
        <taxon>Bacteria</taxon>
        <taxon>Bacillati</taxon>
        <taxon>Actinomycetota</taxon>
        <taxon>Actinomycetes</taxon>
        <taxon>Micromonosporales</taxon>
        <taxon>Micromonosporaceae</taxon>
        <taxon>Actinocatenispora</taxon>
    </lineage>
</organism>
<keyword evidence="2" id="KW-1185">Reference proteome</keyword>
<dbReference type="AlphaFoldDB" id="A0A8J3JBU9"/>
<proteinExistence type="predicted"/>
<comment type="caution">
    <text evidence="1">The sequence shown here is derived from an EMBL/GenBank/DDBJ whole genome shotgun (WGS) entry which is preliminary data.</text>
</comment>
<evidence type="ECO:0000313" key="2">
    <source>
        <dbReference type="Proteomes" id="UP000612808"/>
    </source>
</evidence>
<reference evidence="1" key="1">
    <citation type="submission" date="2021-01" db="EMBL/GenBank/DDBJ databases">
        <title>Whole genome shotgun sequence of Actinocatenispora rupis NBRC 107355.</title>
        <authorList>
            <person name="Komaki H."/>
            <person name="Tamura T."/>
        </authorList>
    </citation>
    <scope>NUCLEOTIDE SEQUENCE</scope>
    <source>
        <strain evidence="1">NBRC 107355</strain>
    </source>
</reference>
<protein>
    <submittedName>
        <fullName evidence="1">Uncharacterized protein</fullName>
    </submittedName>
</protein>
<dbReference type="SUPFAM" id="SSF55961">
    <property type="entry name" value="Bet v1-like"/>
    <property type="match status" value="1"/>
</dbReference>
<dbReference type="EMBL" id="BOMB01000044">
    <property type="protein sequence ID" value="GID15572.1"/>
    <property type="molecule type" value="Genomic_DNA"/>
</dbReference>
<dbReference type="RefSeq" id="WP_203663936.1">
    <property type="nucleotide sequence ID" value="NZ_BAAAZM010000023.1"/>
</dbReference>
<evidence type="ECO:0000313" key="1">
    <source>
        <dbReference type="EMBL" id="GID15572.1"/>
    </source>
</evidence>
<sequence length="158" mass="17573">MNWPIGELDEVRRLRVLHAALPGTTLAETVLPDPYDTVWPVLSDLEHGFCAYAPGITAIRVTDRDGDRMRADIRDRIGLRAAFDVVLRDGWCVMQSRLVVFGMAATPVDGGTRIGYLIGLRLPGIHRYGRLASALARPFARGVLGVARRRWLSRPRDA</sequence>
<dbReference type="Proteomes" id="UP000612808">
    <property type="component" value="Unassembled WGS sequence"/>
</dbReference>
<name>A0A8J3JBU9_9ACTN</name>
<gene>
    <name evidence="1" type="ORF">Aru02nite_64610</name>
</gene>
<accession>A0A8J3JBU9</accession>